<dbReference type="PaxDb" id="263820-PTO1409"/>
<name>Q6KZ58_PICTO</name>
<feature type="transmembrane region" description="Helical" evidence="5">
    <location>
        <begin position="386"/>
        <end position="405"/>
    </location>
</feature>
<dbReference type="Proteomes" id="UP000000438">
    <property type="component" value="Chromosome"/>
</dbReference>
<dbReference type="HAMAP" id="MF_00445">
    <property type="entry name" value="NDH1_NuoN_1"/>
    <property type="match status" value="1"/>
</dbReference>
<dbReference type="NCBIfam" id="NF004445">
    <property type="entry name" value="PRK05777.2-3"/>
    <property type="match status" value="1"/>
</dbReference>
<dbReference type="Pfam" id="PF00361">
    <property type="entry name" value="Proton_antipo_M"/>
    <property type="match status" value="1"/>
</dbReference>
<evidence type="ECO:0000313" key="7">
    <source>
        <dbReference type="EMBL" id="AAT43994.1"/>
    </source>
</evidence>
<dbReference type="GO" id="GO:0042773">
    <property type="term" value="P:ATP synthesis coupled electron transport"/>
    <property type="evidence" value="ECO:0007669"/>
    <property type="project" value="InterPro"/>
</dbReference>
<evidence type="ECO:0000256" key="3">
    <source>
        <dbReference type="ARBA" id="ARBA00022989"/>
    </source>
</evidence>
<dbReference type="GO" id="GO:0016491">
    <property type="term" value="F:oxidoreductase activity"/>
    <property type="evidence" value="ECO:0007669"/>
    <property type="project" value="UniProtKB-KW"/>
</dbReference>
<accession>Q6KZ58</accession>
<reference evidence="7 8" key="1">
    <citation type="journal article" date="2004" name="Proc. Natl. Acad. Sci. U.S.A.">
        <title>Genome sequence of Picrophilus torridus and its implications for life around pH 0.</title>
        <authorList>
            <person name="Futterer O."/>
            <person name="Angelov A."/>
            <person name="Liesegang H."/>
            <person name="Gottschalk G."/>
            <person name="Schleper C."/>
            <person name="Schepers B."/>
            <person name="Dock C."/>
            <person name="Antranikian G."/>
            <person name="Liebl W."/>
        </authorList>
    </citation>
    <scope>NUCLEOTIDE SEQUENCE [LARGE SCALE GENOMIC DNA]</scope>
    <source>
        <strain evidence="8">ATCC 700027 / DSM 9790 / JCM 10055 / NBRC 100828</strain>
    </source>
</reference>
<evidence type="ECO:0000256" key="4">
    <source>
        <dbReference type="ARBA" id="ARBA00023136"/>
    </source>
</evidence>
<dbReference type="FunCoup" id="Q6KZ58">
    <property type="interactions" value="22"/>
</dbReference>
<feature type="transmembrane region" description="Helical" evidence="5">
    <location>
        <begin position="119"/>
        <end position="136"/>
    </location>
</feature>
<feature type="transmembrane region" description="Helical" evidence="5">
    <location>
        <begin position="56"/>
        <end position="81"/>
    </location>
</feature>
<organism evidence="7 8">
    <name type="scientific">Picrophilus torridus (strain ATCC 700027 / DSM 9790 / JCM 10055 / NBRC 100828 / KAW 2/3)</name>
    <dbReference type="NCBI Taxonomy" id="1122961"/>
    <lineage>
        <taxon>Archaea</taxon>
        <taxon>Methanobacteriati</taxon>
        <taxon>Thermoplasmatota</taxon>
        <taxon>Thermoplasmata</taxon>
        <taxon>Thermoplasmatales</taxon>
        <taxon>Picrophilaceae</taxon>
        <taxon>Picrophilus</taxon>
    </lineage>
</organism>
<dbReference type="GO" id="GO:0008137">
    <property type="term" value="F:NADH dehydrogenase (ubiquinone) activity"/>
    <property type="evidence" value="ECO:0007669"/>
    <property type="project" value="InterPro"/>
</dbReference>
<feature type="transmembrane region" description="Helical" evidence="5">
    <location>
        <begin position="277"/>
        <end position="295"/>
    </location>
</feature>
<evidence type="ECO:0000256" key="5">
    <source>
        <dbReference type="SAM" id="Phobius"/>
    </source>
</evidence>
<feature type="transmembrane region" description="Helical" evidence="5">
    <location>
        <begin position="250"/>
        <end position="271"/>
    </location>
</feature>
<feature type="transmembrane region" description="Helical" evidence="5">
    <location>
        <begin position="173"/>
        <end position="194"/>
    </location>
</feature>
<dbReference type="HOGENOM" id="CLU_007100_1_5_2"/>
<feature type="transmembrane region" description="Helical" evidence="5">
    <location>
        <begin position="30"/>
        <end position="49"/>
    </location>
</feature>
<dbReference type="PANTHER" id="PTHR22773">
    <property type="entry name" value="NADH DEHYDROGENASE"/>
    <property type="match status" value="1"/>
</dbReference>
<dbReference type="GO" id="GO:0016020">
    <property type="term" value="C:membrane"/>
    <property type="evidence" value="ECO:0007669"/>
    <property type="project" value="UniProtKB-SubCell"/>
</dbReference>
<feature type="transmembrane region" description="Helical" evidence="5">
    <location>
        <begin position="411"/>
        <end position="441"/>
    </location>
</feature>
<dbReference type="KEGG" id="pto:PTO1409"/>
<evidence type="ECO:0000256" key="1">
    <source>
        <dbReference type="ARBA" id="ARBA00004141"/>
    </source>
</evidence>
<gene>
    <name evidence="7" type="ordered locus">PTO1409</name>
</gene>
<evidence type="ECO:0000259" key="6">
    <source>
        <dbReference type="Pfam" id="PF00361"/>
    </source>
</evidence>
<dbReference type="EC" id="1.6.5.3" evidence="7"/>
<dbReference type="InterPro" id="IPR001750">
    <property type="entry name" value="ND/Mrp_TM"/>
</dbReference>
<dbReference type="PATRIC" id="fig|263820.9.peg.1463"/>
<keyword evidence="7" id="KW-0560">Oxidoreductase</keyword>
<feature type="transmembrane region" description="Helical" evidence="5">
    <location>
        <begin position="307"/>
        <end position="329"/>
    </location>
</feature>
<evidence type="ECO:0000313" key="8">
    <source>
        <dbReference type="Proteomes" id="UP000000438"/>
    </source>
</evidence>
<sequence>MVHKKLRSCYFYMPVNIHEYWRAIMNYIEYLYPVIFLGVMGFVLLAIGIRSQSKKLFAAMAMASLAVSFILVIIMPFNGLIYNQLKFSRFDEIFSLILIISVIIIVVPTMHDLKEKPDVFYALLLFMTASMLIIAYSYNLIVLFVSFEGLTIITYILAAYNKTRRNLEGAVKYLFIGVIGTSFNIFGISLFYLSTRTFNLLNVVNISYSRALILALVFMIIGFGFKLAIFPMQQWAIDTYDGSMNSVSSFLSTGSKIAAYFLFLKVLYLGFPGYNIYIFYFFAILSILTMTYGNVSALSETNLKRMLAYSSVAQAGYLILVYAIISYPYHTLVSRSVFIDFGLASAAFYSLAYIFMKGASFISMSIFKKDKIMIDDMAGLNKKSPLLAFSFAILLLSLAGVPITGGFLAKYFLFFTLIIGNIWWLAVIAIINSVISVFYYLRVITYEYRRPVKEEFNLTMGVKYTVIISAFITIALFFSFSLFSYILGVARI</sequence>
<keyword evidence="2 5" id="KW-0812">Transmembrane</keyword>
<dbReference type="EMBL" id="AE017261">
    <property type="protein sequence ID" value="AAT43994.1"/>
    <property type="molecule type" value="Genomic_DNA"/>
</dbReference>
<dbReference type="InterPro" id="IPR010096">
    <property type="entry name" value="NADH-Q_OxRdtase_suN/2"/>
</dbReference>
<feature type="domain" description="NADH:quinone oxidoreductase/Mrp antiporter transmembrane" evidence="6">
    <location>
        <begin position="137"/>
        <end position="436"/>
    </location>
</feature>
<proteinExistence type="inferred from homology"/>
<dbReference type="AlphaFoldDB" id="Q6KZ58"/>
<feature type="transmembrane region" description="Helical" evidence="5">
    <location>
        <begin position="93"/>
        <end position="110"/>
    </location>
</feature>
<feature type="transmembrane region" description="Helical" evidence="5">
    <location>
        <begin position="206"/>
        <end position="229"/>
    </location>
</feature>
<keyword evidence="3 5" id="KW-1133">Transmembrane helix</keyword>
<dbReference type="STRING" id="263820.PTO1409"/>
<feature type="transmembrane region" description="Helical" evidence="5">
    <location>
        <begin position="341"/>
        <end position="366"/>
    </location>
</feature>
<evidence type="ECO:0000256" key="2">
    <source>
        <dbReference type="ARBA" id="ARBA00022692"/>
    </source>
</evidence>
<feature type="transmembrane region" description="Helical" evidence="5">
    <location>
        <begin position="462"/>
        <end position="487"/>
    </location>
</feature>
<comment type="subcellular location">
    <subcellularLocation>
        <location evidence="1">Membrane</location>
        <topology evidence="1">Multi-pass membrane protein</topology>
    </subcellularLocation>
</comment>
<dbReference type="InParanoid" id="Q6KZ58"/>
<keyword evidence="4 5" id="KW-0472">Membrane</keyword>
<dbReference type="eggNOG" id="arCOG01540">
    <property type="taxonomic scope" value="Archaea"/>
</dbReference>
<protein>
    <submittedName>
        <fullName evidence="7">NADH-quinone oxidoreductase chain N</fullName>
        <ecNumber evidence="7">1.6.5.3</ecNumber>
    </submittedName>
</protein>